<dbReference type="AlphaFoldDB" id="A0A1Q9C1H5"/>
<proteinExistence type="predicted"/>
<organism evidence="1 2">
    <name type="scientific">Symbiodinium microadriaticum</name>
    <name type="common">Dinoflagellate</name>
    <name type="synonym">Zooxanthella microadriatica</name>
    <dbReference type="NCBI Taxonomy" id="2951"/>
    <lineage>
        <taxon>Eukaryota</taxon>
        <taxon>Sar</taxon>
        <taxon>Alveolata</taxon>
        <taxon>Dinophyceae</taxon>
        <taxon>Suessiales</taxon>
        <taxon>Symbiodiniaceae</taxon>
        <taxon>Symbiodinium</taxon>
    </lineage>
</organism>
<sequence length="70" mass="7640">MTETAPHGLIVQILSLSKGTVRRSPPAFSMQLEQLGVERLQPVPHLSAGSHETSQSWTYSLWSHAEAAEA</sequence>
<dbReference type="EMBL" id="LSRX01001925">
    <property type="protein sequence ID" value="OLP76773.1"/>
    <property type="molecule type" value="Genomic_DNA"/>
</dbReference>
<name>A0A1Q9C1H5_SYMMI</name>
<evidence type="ECO:0000313" key="2">
    <source>
        <dbReference type="Proteomes" id="UP000186817"/>
    </source>
</evidence>
<comment type="caution">
    <text evidence="1">The sequence shown here is derived from an EMBL/GenBank/DDBJ whole genome shotgun (WGS) entry which is preliminary data.</text>
</comment>
<accession>A0A1Q9C1H5</accession>
<protein>
    <submittedName>
        <fullName evidence="1">Uncharacterized protein</fullName>
    </submittedName>
</protein>
<keyword evidence="2" id="KW-1185">Reference proteome</keyword>
<dbReference type="Proteomes" id="UP000186817">
    <property type="component" value="Unassembled WGS sequence"/>
</dbReference>
<gene>
    <name evidence="1" type="ORF">AK812_SmicGene43252</name>
</gene>
<evidence type="ECO:0000313" key="1">
    <source>
        <dbReference type="EMBL" id="OLP76773.1"/>
    </source>
</evidence>
<reference evidence="1 2" key="1">
    <citation type="submission" date="2016-02" db="EMBL/GenBank/DDBJ databases">
        <title>Genome analysis of coral dinoflagellate symbionts highlights evolutionary adaptations to a symbiotic lifestyle.</title>
        <authorList>
            <person name="Aranda M."/>
            <person name="Li Y."/>
            <person name="Liew Y.J."/>
            <person name="Baumgarten S."/>
            <person name="Simakov O."/>
            <person name="Wilson M."/>
            <person name="Piel J."/>
            <person name="Ashoor H."/>
            <person name="Bougouffa S."/>
            <person name="Bajic V.B."/>
            <person name="Ryu T."/>
            <person name="Ravasi T."/>
            <person name="Bayer T."/>
            <person name="Micklem G."/>
            <person name="Kim H."/>
            <person name="Bhak J."/>
            <person name="Lajeunesse T.C."/>
            <person name="Voolstra C.R."/>
        </authorList>
    </citation>
    <scope>NUCLEOTIDE SEQUENCE [LARGE SCALE GENOMIC DNA]</scope>
    <source>
        <strain evidence="1 2">CCMP2467</strain>
    </source>
</reference>